<evidence type="ECO:0000256" key="3">
    <source>
        <dbReference type="ARBA" id="ARBA00022989"/>
    </source>
</evidence>
<evidence type="ECO:0000313" key="8">
    <source>
        <dbReference type="Proteomes" id="UP000559027"/>
    </source>
</evidence>
<dbReference type="GO" id="GO:0005737">
    <property type="term" value="C:cytoplasm"/>
    <property type="evidence" value="ECO:0007669"/>
    <property type="project" value="TreeGrafter"/>
</dbReference>
<keyword evidence="3 5" id="KW-1133">Transmembrane helix</keyword>
<protein>
    <recommendedName>
        <fullName evidence="6">EXS domain-containing protein</fullName>
    </recommendedName>
</protein>
<keyword evidence="4 5" id="KW-0472">Membrane</keyword>
<keyword evidence="8" id="KW-1185">Reference proteome</keyword>
<dbReference type="GO" id="GO:0016020">
    <property type="term" value="C:membrane"/>
    <property type="evidence" value="ECO:0007669"/>
    <property type="project" value="UniProtKB-SubCell"/>
</dbReference>
<evidence type="ECO:0000256" key="2">
    <source>
        <dbReference type="ARBA" id="ARBA00022692"/>
    </source>
</evidence>
<reference evidence="7 8" key="1">
    <citation type="journal article" date="2020" name="ISME J.">
        <title>Uncovering the hidden diversity of litter-decomposition mechanisms in mushroom-forming fungi.</title>
        <authorList>
            <person name="Floudas D."/>
            <person name="Bentzer J."/>
            <person name="Ahren D."/>
            <person name="Johansson T."/>
            <person name="Persson P."/>
            <person name="Tunlid A."/>
        </authorList>
    </citation>
    <scope>NUCLEOTIDE SEQUENCE [LARGE SCALE GENOMIC DNA]</scope>
    <source>
        <strain evidence="7 8">CBS 146.42</strain>
    </source>
</reference>
<comment type="subcellular location">
    <subcellularLocation>
        <location evidence="1">Membrane</location>
        <topology evidence="1">Multi-pass membrane protein</topology>
    </subcellularLocation>
</comment>
<sequence length="506" mass="58059">MSSLELDAETNFNITFPLPYRVLTLLGLGILAWATNLHGLHLLGIDVVGALDLRTEGQIPRTPSISSRPSGYFKYISPSVVYLPTYRLFFAYGAFCFTSWAMYRIFTKGDSLLVDAFGYIPLITGLVILMAVVCPMDILLKYERDKFLYAVYRCLLSPYHSLVRFSDVVFADIATSFAKVFGDVWLSLVMLLPGNTLLAAPAEEGWHRWLLPAIMRYGSHQRLHMMYIKSLFFVSFPYLVRFRQCVIEYAHPSNSGKRPLYNAIKYATSFPVIFLSASLKNISKVDIMVGGDALSSPQMPELFRLWLLAAAINSIYSFWWDVTNDWGLELLKKQNDFADIGHRTPPRPLLLPRLRMRSHSPLLNRTSFDSTISDVVQEDYWRSNDSSGTASPRLRSYPWGLRPWLLYPLPIYPLLVFLNLILRMTWSIKLSSHLYSVTDGGVGIFWLEVAEIIRRWLWVFLRVEWEVIKKLHDGNPKGRPDDFNLSAERDYEMVPATPEEHSLLNP</sequence>
<dbReference type="InterPro" id="IPR004342">
    <property type="entry name" value="EXS_C"/>
</dbReference>
<dbReference type="Proteomes" id="UP000559027">
    <property type="component" value="Unassembled WGS sequence"/>
</dbReference>
<dbReference type="AlphaFoldDB" id="A0A8H5FVY2"/>
<feature type="transmembrane region" description="Helical" evidence="5">
    <location>
        <begin position="88"/>
        <end position="106"/>
    </location>
</feature>
<accession>A0A8H5FVY2</accession>
<gene>
    <name evidence="7" type="ORF">D9756_007587</name>
</gene>
<dbReference type="Pfam" id="PF03124">
    <property type="entry name" value="EXS"/>
    <property type="match status" value="1"/>
</dbReference>
<dbReference type="PROSITE" id="PS51380">
    <property type="entry name" value="EXS"/>
    <property type="match status" value="1"/>
</dbReference>
<comment type="caution">
    <text evidence="7">The sequence shown here is derived from an EMBL/GenBank/DDBJ whole genome shotgun (WGS) entry which is preliminary data.</text>
</comment>
<evidence type="ECO:0000313" key="7">
    <source>
        <dbReference type="EMBL" id="KAF5351745.1"/>
    </source>
</evidence>
<evidence type="ECO:0000259" key="6">
    <source>
        <dbReference type="PROSITE" id="PS51380"/>
    </source>
</evidence>
<feature type="transmembrane region" description="Helical" evidence="5">
    <location>
        <begin position="20"/>
        <end position="44"/>
    </location>
</feature>
<feature type="transmembrane region" description="Helical" evidence="5">
    <location>
        <begin position="404"/>
        <end position="422"/>
    </location>
</feature>
<evidence type="ECO:0000256" key="5">
    <source>
        <dbReference type="SAM" id="Phobius"/>
    </source>
</evidence>
<evidence type="ECO:0000256" key="4">
    <source>
        <dbReference type="ARBA" id="ARBA00023136"/>
    </source>
</evidence>
<evidence type="ECO:0000256" key="1">
    <source>
        <dbReference type="ARBA" id="ARBA00004141"/>
    </source>
</evidence>
<dbReference type="PANTHER" id="PTHR10783:SF46">
    <property type="entry name" value="PROTEIN ERD1 HOMOLOG 2"/>
    <property type="match status" value="1"/>
</dbReference>
<name>A0A8H5FVY2_9AGAR</name>
<keyword evidence="2 5" id="KW-0812">Transmembrane</keyword>
<dbReference type="EMBL" id="JAACJO010000012">
    <property type="protein sequence ID" value="KAF5351745.1"/>
    <property type="molecule type" value="Genomic_DNA"/>
</dbReference>
<dbReference type="OrthoDB" id="2159384at2759"/>
<feature type="transmembrane region" description="Helical" evidence="5">
    <location>
        <begin position="118"/>
        <end position="140"/>
    </location>
</feature>
<proteinExistence type="predicted"/>
<feature type="domain" description="EXS" evidence="6">
    <location>
        <begin position="221"/>
        <end position="495"/>
    </location>
</feature>
<dbReference type="PANTHER" id="PTHR10783">
    <property type="entry name" value="XENOTROPIC AND POLYTROPIC RETROVIRUS RECEPTOR 1-RELATED"/>
    <property type="match status" value="1"/>
</dbReference>
<organism evidence="7 8">
    <name type="scientific">Leucocoprinus leucothites</name>
    <dbReference type="NCBI Taxonomy" id="201217"/>
    <lineage>
        <taxon>Eukaryota</taxon>
        <taxon>Fungi</taxon>
        <taxon>Dikarya</taxon>
        <taxon>Basidiomycota</taxon>
        <taxon>Agaricomycotina</taxon>
        <taxon>Agaricomycetes</taxon>
        <taxon>Agaricomycetidae</taxon>
        <taxon>Agaricales</taxon>
        <taxon>Agaricineae</taxon>
        <taxon>Agaricaceae</taxon>
        <taxon>Leucocoprinus</taxon>
    </lineage>
</organism>